<dbReference type="InterPro" id="IPR027806">
    <property type="entry name" value="HARBI1_dom"/>
</dbReference>
<reference evidence="10" key="1">
    <citation type="submission" date="2025-08" db="UniProtKB">
        <authorList>
            <consortium name="Ensembl"/>
        </authorList>
    </citation>
    <scope>IDENTIFICATION</scope>
</reference>
<keyword evidence="3 6" id="KW-0863">Zinc-finger</keyword>
<dbReference type="AlphaFoldDB" id="A0A3B3B9P6"/>
<dbReference type="SUPFAM" id="SSF57716">
    <property type="entry name" value="Glucocorticoid receptor-like (DNA-binding domain)"/>
    <property type="match status" value="1"/>
</dbReference>
<evidence type="ECO:0000256" key="4">
    <source>
        <dbReference type="ARBA" id="ARBA00022833"/>
    </source>
</evidence>
<keyword evidence="5 6" id="KW-0238">DNA-binding</keyword>
<feature type="domain" description="THAP-type" evidence="9">
    <location>
        <begin position="55"/>
        <end position="151"/>
    </location>
</feature>
<dbReference type="SMART" id="SM00980">
    <property type="entry name" value="THAP"/>
    <property type="match status" value="1"/>
</dbReference>
<keyword evidence="2" id="KW-0479">Metal-binding</keyword>
<evidence type="ECO:0000313" key="11">
    <source>
        <dbReference type="Proteomes" id="UP000261560"/>
    </source>
</evidence>
<evidence type="ECO:0000256" key="2">
    <source>
        <dbReference type="ARBA" id="ARBA00022723"/>
    </source>
</evidence>
<dbReference type="Proteomes" id="UP000261560">
    <property type="component" value="Unplaced"/>
</dbReference>
<evidence type="ECO:0000256" key="7">
    <source>
        <dbReference type="SAM" id="MobiDB-lite"/>
    </source>
</evidence>
<dbReference type="Pfam" id="PF13359">
    <property type="entry name" value="DDE_Tnp_4"/>
    <property type="match status" value="1"/>
</dbReference>
<sequence>MGRTCKRDNECNFRCSNRKLYGAICFHGKLALLLTLAVHANFRSVFCVIPQISKMALRSSGTCCAARGCTNNQTKLNLWLKERCVEHGPLTKRECSCPPRYRFYRPPAEEEVRAMWLKNLNLKKPPKTLYVCSFHFVDKAPTEENPYPTLWLDYSTPPKKKRRWVLQIPDSSVTRADDPDEMEENDPFCKASQDAQTRSDPSMEDHTYAERATIFHRLPESPPESPQPVASRIVENDADSLLYTGIPLTEFQTLVFCLKPFSPTSLSMPFVDQILMTLMKLRQNFVMADLARRFKVSQREASKTVQMWIDIMFEHMKDLVVWLPHETIRATLPKPFKDHFTNTTCVVDCTETVIQKAKNPDSRSESYSHYYANNTVKYLVAVSPSGIIMFISDAYGSKCSDRYITENSGFLDYLRPGDEVMGDREFTVRDLLEERRVNLIIPPFTRKGCQLTKEKVTQTHRIAHARIHVERTIRRLMVYRILSQTVPINLVSKFDKILKICAGLVNLRNEFIASEH</sequence>
<name>A0A3B3B9P6_ORYME</name>
<organism evidence="10 11">
    <name type="scientific">Oryzias melastigma</name>
    <name type="common">Marine medaka</name>
    <dbReference type="NCBI Taxonomy" id="30732"/>
    <lineage>
        <taxon>Eukaryota</taxon>
        <taxon>Metazoa</taxon>
        <taxon>Chordata</taxon>
        <taxon>Craniata</taxon>
        <taxon>Vertebrata</taxon>
        <taxon>Euteleostomi</taxon>
        <taxon>Actinopterygii</taxon>
        <taxon>Neopterygii</taxon>
        <taxon>Teleostei</taxon>
        <taxon>Neoteleostei</taxon>
        <taxon>Acanthomorphata</taxon>
        <taxon>Ovalentaria</taxon>
        <taxon>Atherinomorphae</taxon>
        <taxon>Beloniformes</taxon>
        <taxon>Adrianichthyidae</taxon>
        <taxon>Oryziinae</taxon>
        <taxon>Oryzias</taxon>
    </lineage>
</organism>
<dbReference type="GO" id="GO:0008270">
    <property type="term" value="F:zinc ion binding"/>
    <property type="evidence" value="ECO:0007669"/>
    <property type="project" value="UniProtKB-KW"/>
</dbReference>
<dbReference type="GeneTree" id="ENSGT00940000164656"/>
<dbReference type="Pfam" id="PF13613">
    <property type="entry name" value="HTH_Tnp_4"/>
    <property type="match status" value="1"/>
</dbReference>
<feature type="region of interest" description="Disordered" evidence="7">
    <location>
        <begin position="171"/>
        <end position="204"/>
    </location>
</feature>
<feature type="transmembrane region" description="Helical" evidence="8">
    <location>
        <begin position="20"/>
        <end position="42"/>
    </location>
</feature>
<evidence type="ECO:0000256" key="6">
    <source>
        <dbReference type="PROSITE-ProRule" id="PRU00309"/>
    </source>
</evidence>
<dbReference type="PaxDb" id="30732-ENSOMEP00000001902"/>
<comment type="cofactor">
    <cofactor evidence="1">
        <name>a divalent metal cation</name>
        <dbReference type="ChEBI" id="CHEBI:60240"/>
    </cofactor>
</comment>
<dbReference type="Pfam" id="PF05485">
    <property type="entry name" value="THAP"/>
    <property type="match status" value="1"/>
</dbReference>
<dbReference type="InterPro" id="IPR027805">
    <property type="entry name" value="Transposase_HTH_dom"/>
</dbReference>
<protein>
    <recommendedName>
        <fullName evidence="9">THAP-type domain-containing protein</fullName>
    </recommendedName>
</protein>
<dbReference type="PANTHER" id="PTHR23080:SF143">
    <property type="entry name" value="SI:DKEY-56D12.4"/>
    <property type="match status" value="1"/>
</dbReference>
<evidence type="ECO:0000259" key="9">
    <source>
        <dbReference type="PROSITE" id="PS50950"/>
    </source>
</evidence>
<dbReference type="InterPro" id="IPR006612">
    <property type="entry name" value="THAP_Znf"/>
</dbReference>
<dbReference type="Ensembl" id="ENSOMET00000013393.1">
    <property type="protein sequence ID" value="ENSOMEP00000001902.1"/>
    <property type="gene ID" value="ENSOMEG00000002825.1"/>
</dbReference>
<dbReference type="PROSITE" id="PS50950">
    <property type="entry name" value="ZF_THAP"/>
    <property type="match status" value="1"/>
</dbReference>
<evidence type="ECO:0000256" key="3">
    <source>
        <dbReference type="ARBA" id="ARBA00022771"/>
    </source>
</evidence>
<evidence type="ECO:0000256" key="8">
    <source>
        <dbReference type="SAM" id="Phobius"/>
    </source>
</evidence>
<keyword evidence="4" id="KW-0862">Zinc</keyword>
<dbReference type="GO" id="GO:0003677">
    <property type="term" value="F:DNA binding"/>
    <property type="evidence" value="ECO:0007669"/>
    <property type="project" value="UniProtKB-UniRule"/>
</dbReference>
<evidence type="ECO:0000256" key="1">
    <source>
        <dbReference type="ARBA" id="ARBA00001968"/>
    </source>
</evidence>
<evidence type="ECO:0000313" key="10">
    <source>
        <dbReference type="Ensembl" id="ENSOMEP00000001902.1"/>
    </source>
</evidence>
<keyword evidence="8" id="KW-0472">Membrane</keyword>
<proteinExistence type="predicted"/>
<dbReference type="OMA" id="QTKLNLW"/>
<keyword evidence="8" id="KW-1133">Transmembrane helix</keyword>
<keyword evidence="11" id="KW-1185">Reference proteome</keyword>
<accession>A0A3B3B9P6</accession>
<dbReference type="STRING" id="30732.ENSOMEP00000001902"/>
<reference evidence="10" key="2">
    <citation type="submission" date="2025-09" db="UniProtKB">
        <authorList>
            <consortium name="Ensembl"/>
        </authorList>
    </citation>
    <scope>IDENTIFICATION</scope>
</reference>
<evidence type="ECO:0000256" key="5">
    <source>
        <dbReference type="ARBA" id="ARBA00023125"/>
    </source>
</evidence>
<keyword evidence="8" id="KW-0812">Transmembrane</keyword>
<dbReference type="PANTHER" id="PTHR23080">
    <property type="entry name" value="THAP DOMAIN PROTEIN"/>
    <property type="match status" value="1"/>
</dbReference>